<feature type="transmembrane region" description="Helical" evidence="5">
    <location>
        <begin position="21"/>
        <end position="40"/>
    </location>
</feature>
<protein>
    <recommendedName>
        <fullName evidence="8">DUF4870 domain-containing protein</fullName>
    </recommendedName>
</protein>
<keyword evidence="3 5" id="KW-1133">Transmembrane helix</keyword>
<accession>A0A0P8BKQ0</accession>
<dbReference type="Proteomes" id="UP000050465">
    <property type="component" value="Unassembled WGS sequence"/>
</dbReference>
<dbReference type="PATRIC" id="fig|1666911.3.peg.340"/>
<comment type="subcellular location">
    <subcellularLocation>
        <location evidence="1">Membrane</location>
        <topology evidence="1">Multi-pass membrane protein</topology>
    </subcellularLocation>
</comment>
<gene>
    <name evidence="6" type="ORF">HLUCCA11_15285</name>
</gene>
<evidence type="ECO:0000256" key="4">
    <source>
        <dbReference type="ARBA" id="ARBA00023136"/>
    </source>
</evidence>
<dbReference type="InterPro" id="IPR019109">
    <property type="entry name" value="MamF_MmsF"/>
</dbReference>
<evidence type="ECO:0000313" key="6">
    <source>
        <dbReference type="EMBL" id="KPQ34280.1"/>
    </source>
</evidence>
<comment type="caution">
    <text evidence="6">The sequence shown here is derived from an EMBL/GenBank/DDBJ whole genome shotgun (WGS) entry which is preliminary data.</text>
</comment>
<evidence type="ECO:0000256" key="3">
    <source>
        <dbReference type="ARBA" id="ARBA00022989"/>
    </source>
</evidence>
<proteinExistence type="predicted"/>
<evidence type="ECO:0000313" key="7">
    <source>
        <dbReference type="Proteomes" id="UP000050465"/>
    </source>
</evidence>
<sequence length="114" mass="12593">METSFDSDKRKILSVASHGSIFLSQLVLSAGVPLAVLLLADDSVTKENAKEALNFHFNMWLYSVLLIIPAWLIIGLPLVALLGLVQIVLPIFAILSSVTAPEEPFRYPFIFRPL</sequence>
<evidence type="ECO:0008006" key="8">
    <source>
        <dbReference type="Google" id="ProtNLM"/>
    </source>
</evidence>
<keyword evidence="2 5" id="KW-0812">Transmembrane</keyword>
<reference evidence="6 7" key="1">
    <citation type="submission" date="2015-09" db="EMBL/GenBank/DDBJ databases">
        <title>Identification and resolution of microdiversity through metagenomic sequencing of parallel consortia.</title>
        <authorList>
            <person name="Nelson W.C."/>
            <person name="Romine M.F."/>
            <person name="Lindemann S.R."/>
        </authorList>
    </citation>
    <scope>NUCLEOTIDE SEQUENCE [LARGE SCALE GENOMIC DNA]</scope>
    <source>
        <strain evidence="6">Ana</strain>
    </source>
</reference>
<feature type="transmembrane region" description="Helical" evidence="5">
    <location>
        <begin position="60"/>
        <end position="85"/>
    </location>
</feature>
<evidence type="ECO:0000256" key="5">
    <source>
        <dbReference type="SAM" id="Phobius"/>
    </source>
</evidence>
<evidence type="ECO:0000256" key="2">
    <source>
        <dbReference type="ARBA" id="ARBA00022692"/>
    </source>
</evidence>
<organism evidence="6 7">
    <name type="scientific">Phormidesmis priestleyi Ana</name>
    <dbReference type="NCBI Taxonomy" id="1666911"/>
    <lineage>
        <taxon>Bacteria</taxon>
        <taxon>Bacillati</taxon>
        <taxon>Cyanobacteriota</taxon>
        <taxon>Cyanophyceae</taxon>
        <taxon>Leptolyngbyales</taxon>
        <taxon>Leptolyngbyaceae</taxon>
        <taxon>Phormidesmis</taxon>
    </lineage>
</organism>
<dbReference type="Pfam" id="PF09685">
    <property type="entry name" value="MamF_MmsF"/>
    <property type="match status" value="1"/>
</dbReference>
<keyword evidence="4 5" id="KW-0472">Membrane</keyword>
<dbReference type="STRING" id="1666911.HLUCCA11_15285"/>
<dbReference type="EMBL" id="LJZR01000021">
    <property type="protein sequence ID" value="KPQ34280.1"/>
    <property type="molecule type" value="Genomic_DNA"/>
</dbReference>
<name>A0A0P8BKQ0_9CYAN</name>
<dbReference type="AlphaFoldDB" id="A0A0P8BKQ0"/>
<evidence type="ECO:0000256" key="1">
    <source>
        <dbReference type="ARBA" id="ARBA00004141"/>
    </source>
</evidence>